<reference evidence="2" key="1">
    <citation type="submission" date="2020-04" db="EMBL/GenBank/DDBJ databases">
        <authorList>
            <person name="Zhang T."/>
        </authorList>
    </citation>
    <scope>NUCLEOTIDE SEQUENCE</scope>
    <source>
        <strain evidence="2">HKST-UBA02</strain>
    </source>
</reference>
<proteinExistence type="predicted"/>
<reference evidence="2" key="2">
    <citation type="journal article" date="2021" name="Microbiome">
        <title>Successional dynamics and alternative stable states in a saline activated sludge microbial community over 9 years.</title>
        <authorList>
            <person name="Wang Y."/>
            <person name="Ye J."/>
            <person name="Ju F."/>
            <person name="Liu L."/>
            <person name="Boyd J.A."/>
            <person name="Deng Y."/>
            <person name="Parks D.H."/>
            <person name="Jiang X."/>
            <person name="Yin X."/>
            <person name="Woodcroft B.J."/>
            <person name="Tyson G.W."/>
            <person name="Hugenholtz P."/>
            <person name="Polz M.F."/>
            <person name="Zhang T."/>
        </authorList>
    </citation>
    <scope>NUCLEOTIDE SEQUENCE</scope>
    <source>
        <strain evidence="2">HKST-UBA02</strain>
    </source>
</reference>
<feature type="transmembrane region" description="Helical" evidence="1">
    <location>
        <begin position="23"/>
        <end position="50"/>
    </location>
</feature>
<accession>A0A956NBW2</accession>
<keyword evidence="1" id="KW-0472">Membrane</keyword>
<protein>
    <recommendedName>
        <fullName evidence="4">T9SS type A sorting domain-containing protein</fullName>
    </recommendedName>
</protein>
<evidence type="ECO:0000313" key="2">
    <source>
        <dbReference type="EMBL" id="MCA9755952.1"/>
    </source>
</evidence>
<dbReference type="Proteomes" id="UP000739538">
    <property type="component" value="Unassembled WGS sequence"/>
</dbReference>
<evidence type="ECO:0008006" key="4">
    <source>
        <dbReference type="Google" id="ProtNLM"/>
    </source>
</evidence>
<dbReference type="Gene3D" id="2.60.40.4070">
    <property type="match status" value="1"/>
</dbReference>
<organism evidence="2 3">
    <name type="scientific">Eiseniibacteriota bacterium</name>
    <dbReference type="NCBI Taxonomy" id="2212470"/>
    <lineage>
        <taxon>Bacteria</taxon>
        <taxon>Candidatus Eiseniibacteriota</taxon>
    </lineage>
</organism>
<dbReference type="InterPro" id="IPR014262">
    <property type="entry name" value="HAF_rpt"/>
</dbReference>
<gene>
    <name evidence="2" type="ORF">KDA27_09135</name>
</gene>
<keyword evidence="1" id="KW-1133">Transmembrane helix</keyword>
<evidence type="ECO:0000313" key="3">
    <source>
        <dbReference type="Proteomes" id="UP000739538"/>
    </source>
</evidence>
<name>A0A956NBW2_UNCEI</name>
<dbReference type="AlphaFoldDB" id="A0A956NBW2"/>
<keyword evidence="1" id="KW-0812">Transmembrane</keyword>
<sequence length="482" mass="50065">MPSTSIHLGVPAARLRSGLGVGLLTRLGLLGGFGLLGVVGLLGGFGLLAVCPSTSAAQEYELLDLGASGSANQPWSISRDGFVAGYSQLGANTQGFVWDGSALSYVGIPNGTSRSDMLGVNNLGEAVGKSGLTFENGEAILWHPGGPLESLGTLGGSRSAGLSINDSGQIVGWSKLEGDEESRAFLYEDGTMSALPVLGGTQAQAEWINASGQIVGTSTTDDDGLQQFGVLWEEGEIFRLPPVFPGENNLANFIHDNGDIAGSVRIPGDGGFVRRGAIWRDRGVLLTLGTLADGSGAEPFATSWASGVNASGEIVGMSVNAASTLVPFVYRNGVMTELTELMPEPWVASFVGSGAINDAGQIVVSAFRPGETSRAVILTPATSSTPPQTTASASELRVTTQGETILLSSQTPVRASLDLYDVAGRHIANLLRDAELLGEREVVWNGRSRTGAVAPTGLYFVRLHTPADERRARLVWVAGAGR</sequence>
<comment type="caution">
    <text evidence="2">The sequence shown here is derived from an EMBL/GenBank/DDBJ whole genome shotgun (WGS) entry which is preliminary data.</text>
</comment>
<evidence type="ECO:0000256" key="1">
    <source>
        <dbReference type="SAM" id="Phobius"/>
    </source>
</evidence>
<dbReference type="NCBIfam" id="TIGR02913">
    <property type="entry name" value="HAF_rpt"/>
    <property type="match status" value="2"/>
</dbReference>
<dbReference type="EMBL" id="JAGQHS010000037">
    <property type="protein sequence ID" value="MCA9755952.1"/>
    <property type="molecule type" value="Genomic_DNA"/>
</dbReference>